<dbReference type="SUPFAM" id="SSF53807">
    <property type="entry name" value="Helical backbone' metal receptor"/>
    <property type="match status" value="1"/>
</dbReference>
<keyword evidence="7" id="KW-1185">Reference proteome</keyword>
<evidence type="ECO:0000256" key="2">
    <source>
        <dbReference type="ARBA" id="ARBA00008814"/>
    </source>
</evidence>
<proteinExistence type="inferred from homology"/>
<comment type="caution">
    <text evidence="6">The sequence shown here is derived from an EMBL/GenBank/DDBJ whole genome shotgun (WGS) entry which is preliminary data.</text>
</comment>
<organism evidence="6 7">
    <name type="scientific">Chroogloeocystis siderophila 5.2 s.c.1</name>
    <dbReference type="NCBI Taxonomy" id="247279"/>
    <lineage>
        <taxon>Bacteria</taxon>
        <taxon>Bacillati</taxon>
        <taxon>Cyanobacteriota</taxon>
        <taxon>Cyanophyceae</taxon>
        <taxon>Oscillatoriophycideae</taxon>
        <taxon>Chroococcales</taxon>
        <taxon>Chroococcaceae</taxon>
        <taxon>Chroogloeocystis</taxon>
    </lineage>
</organism>
<evidence type="ECO:0000256" key="4">
    <source>
        <dbReference type="ARBA" id="ARBA00022729"/>
    </source>
</evidence>
<gene>
    <name evidence="6" type="ORF">NIES1031_03635</name>
</gene>
<dbReference type="PANTHER" id="PTHR30532">
    <property type="entry name" value="IRON III DICITRATE-BINDING PERIPLASMIC PROTEIN"/>
    <property type="match status" value="1"/>
</dbReference>
<dbReference type="GO" id="GO:0030288">
    <property type="term" value="C:outer membrane-bounded periplasmic space"/>
    <property type="evidence" value="ECO:0007669"/>
    <property type="project" value="TreeGrafter"/>
</dbReference>
<comment type="similarity">
    <text evidence="2">Belongs to the bacterial solute-binding protein 8 family.</text>
</comment>
<evidence type="ECO:0000256" key="3">
    <source>
        <dbReference type="ARBA" id="ARBA00022448"/>
    </source>
</evidence>
<dbReference type="CDD" id="cd01146">
    <property type="entry name" value="FhuD"/>
    <property type="match status" value="1"/>
</dbReference>
<evidence type="ECO:0000256" key="1">
    <source>
        <dbReference type="ARBA" id="ARBA00004196"/>
    </source>
</evidence>
<dbReference type="PANTHER" id="PTHR30532:SF25">
    <property type="entry name" value="IRON(III) DICITRATE-BINDING PERIPLASMIC PROTEIN"/>
    <property type="match status" value="1"/>
</dbReference>
<evidence type="ECO:0000313" key="7">
    <source>
        <dbReference type="Proteomes" id="UP000185984"/>
    </source>
</evidence>
<dbReference type="InterPro" id="IPR051313">
    <property type="entry name" value="Bact_iron-sidero_bind"/>
</dbReference>
<protein>
    <recommendedName>
        <fullName evidence="5">Fe/B12 periplasmic-binding domain-containing protein</fullName>
    </recommendedName>
</protein>
<dbReference type="Pfam" id="PF01497">
    <property type="entry name" value="Peripla_BP_2"/>
    <property type="match status" value="1"/>
</dbReference>
<keyword evidence="3" id="KW-0813">Transport</keyword>
<keyword evidence="4" id="KW-0732">Signal</keyword>
<dbReference type="STRING" id="247279.NIES1031_03635"/>
<accession>A0A1U7HYA2</accession>
<evidence type="ECO:0000259" key="5">
    <source>
        <dbReference type="PROSITE" id="PS50983"/>
    </source>
</evidence>
<dbReference type="GO" id="GO:1901678">
    <property type="term" value="P:iron coordination entity transport"/>
    <property type="evidence" value="ECO:0007669"/>
    <property type="project" value="UniProtKB-ARBA"/>
</dbReference>
<reference evidence="6 7" key="1">
    <citation type="submission" date="2016-11" db="EMBL/GenBank/DDBJ databases">
        <title>Draft Genome Sequences of Nine Cyanobacterial Strains from Diverse Habitats.</title>
        <authorList>
            <person name="Zhu T."/>
            <person name="Hou S."/>
            <person name="Lu X."/>
            <person name="Hess W.R."/>
        </authorList>
    </citation>
    <scope>NUCLEOTIDE SEQUENCE [LARGE SCALE GENOMIC DNA]</scope>
    <source>
        <strain evidence="6 7">5.2 s.c.1</strain>
    </source>
</reference>
<comment type="subcellular location">
    <subcellularLocation>
        <location evidence="1">Cell envelope</location>
    </subcellularLocation>
</comment>
<name>A0A1U7HYA2_9CHRO</name>
<dbReference type="PROSITE" id="PS50983">
    <property type="entry name" value="FE_B12_PBP"/>
    <property type="match status" value="1"/>
</dbReference>
<feature type="domain" description="Fe/B12 periplasmic-binding" evidence="5">
    <location>
        <begin position="43"/>
        <end position="307"/>
    </location>
</feature>
<dbReference type="Proteomes" id="UP000185984">
    <property type="component" value="Unassembled WGS sequence"/>
</dbReference>
<dbReference type="AlphaFoldDB" id="A0A1U7HYA2"/>
<evidence type="ECO:0000313" key="6">
    <source>
        <dbReference type="EMBL" id="OKH28588.1"/>
    </source>
</evidence>
<dbReference type="Gene3D" id="3.40.50.1980">
    <property type="entry name" value="Nitrogenase molybdenum iron protein domain"/>
    <property type="match status" value="2"/>
</dbReference>
<dbReference type="EMBL" id="MRCC01000003">
    <property type="protein sequence ID" value="OKH28588.1"/>
    <property type="molecule type" value="Genomic_DNA"/>
</dbReference>
<sequence>MLFISACHNQAFYRNDTAKLTSSDCRIVIHAMGEACVPLNPQKVVVLGGTELDPVLMLEPNFIAGQPNTLTYIKEKLPNQWAQIEEIPSIGDDPNLEYLLLLKPDIILGHTSRVELIYDKLARIAPTVLSNSEDWRAVFRLFAEALGKQDLAAQILNNYQIRLAEFKQKMGDRLQKLEVSALNFRPTTISVYPSNSFCGSVLQEAGLRRPPAQEKYNASGADWEISKESFRDMDGDIIFVFTWAGSLQERLKAKSTLQKLQADPLWSQLKAVKQGKVYDVGDYWLGVGPVTANLILDDLFRYLLGST</sequence>
<dbReference type="InterPro" id="IPR002491">
    <property type="entry name" value="ABC_transptr_periplasmic_BD"/>
</dbReference>